<dbReference type="InterPro" id="IPR015422">
    <property type="entry name" value="PyrdxlP-dep_Trfase_small"/>
</dbReference>
<accession>A0A073IUK9</accession>
<reference evidence="3 4" key="1">
    <citation type="submission" date="2014-01" db="EMBL/GenBank/DDBJ databases">
        <title>Sulfitobacter donghicola JCM 14565 Genome Sequencing.</title>
        <authorList>
            <person name="Lai Q."/>
            <person name="Hong Z."/>
        </authorList>
    </citation>
    <scope>NUCLEOTIDE SEQUENCE [LARGE SCALE GENOMIC DNA]</scope>
    <source>
        <strain evidence="3 4">JCM 14565</strain>
    </source>
</reference>
<protein>
    <recommendedName>
        <fullName evidence="1">Aminotransferase</fullName>
        <ecNumber evidence="1">2.6.1.-</ecNumber>
    </recommendedName>
</protein>
<dbReference type="Pfam" id="PF00155">
    <property type="entry name" value="Aminotran_1_2"/>
    <property type="match status" value="1"/>
</dbReference>
<evidence type="ECO:0000259" key="2">
    <source>
        <dbReference type="Pfam" id="PF00155"/>
    </source>
</evidence>
<dbReference type="EMBL" id="JAMC01000004">
    <property type="protein sequence ID" value="KEJ89052.1"/>
    <property type="molecule type" value="Genomic_DNA"/>
</dbReference>
<dbReference type="PANTHER" id="PTHR43510">
    <property type="entry name" value="AMINOTRANSFERASE FUNCTION, HYPOTHETICAL (EUROFUNG)"/>
    <property type="match status" value="1"/>
</dbReference>
<dbReference type="InterPro" id="IPR004838">
    <property type="entry name" value="NHTrfase_class1_PyrdxlP-BS"/>
</dbReference>
<gene>
    <name evidence="3" type="ORF">DSW25_12545</name>
</gene>
<dbReference type="InterPro" id="IPR015421">
    <property type="entry name" value="PyrdxlP-dep_Trfase_major"/>
</dbReference>
<evidence type="ECO:0000313" key="3">
    <source>
        <dbReference type="EMBL" id="KEJ89052.1"/>
    </source>
</evidence>
<dbReference type="PANTHER" id="PTHR43510:SF1">
    <property type="entry name" value="AMINOTRANSFERASE FUNCTION, HYPOTHETICAL (EUROFUNG)"/>
    <property type="match status" value="1"/>
</dbReference>
<keyword evidence="1 3" id="KW-0808">Transferase</keyword>
<dbReference type="PROSITE" id="PS00105">
    <property type="entry name" value="AA_TRANSFER_CLASS_1"/>
    <property type="match status" value="1"/>
</dbReference>
<dbReference type="Proteomes" id="UP000027734">
    <property type="component" value="Unassembled WGS sequence"/>
</dbReference>
<dbReference type="InterPro" id="IPR004839">
    <property type="entry name" value="Aminotransferase_I/II_large"/>
</dbReference>
<dbReference type="SUPFAM" id="SSF53383">
    <property type="entry name" value="PLP-dependent transferases"/>
    <property type="match status" value="1"/>
</dbReference>
<name>A0A073IUK9_9RHOB</name>
<dbReference type="Gene3D" id="3.90.1150.10">
    <property type="entry name" value="Aspartate Aminotransferase, domain 1"/>
    <property type="match status" value="1"/>
</dbReference>
<comment type="similarity">
    <text evidence="1">Belongs to the class-I pyridoxal-phosphate-dependent aminotransferase family.</text>
</comment>
<dbReference type="InterPro" id="IPR015424">
    <property type="entry name" value="PyrdxlP-dep_Trfase"/>
</dbReference>
<dbReference type="OrthoDB" id="9803354at2"/>
<keyword evidence="4" id="KW-1185">Reference proteome</keyword>
<dbReference type="GO" id="GO:0008483">
    <property type="term" value="F:transaminase activity"/>
    <property type="evidence" value="ECO:0007669"/>
    <property type="project" value="UniProtKB-KW"/>
</dbReference>
<comment type="cofactor">
    <cofactor evidence="1">
        <name>pyridoxal 5'-phosphate</name>
        <dbReference type="ChEBI" id="CHEBI:597326"/>
    </cofactor>
</comment>
<dbReference type="EC" id="2.6.1.-" evidence="1"/>
<sequence>MHIEPFGVEIWMNEWETKCEWNLAETCVESLTIDELLTLAGKNDADLSDLLSMKMTYGAIEGSMRLRRAICALYEKQKAENMVITHGTIGANMLVHKAMVSAGDRVVAVVPTYQQHYSIPASIGAKVHHLQLREDNGFLPDLEELRTLVTPDTKLIAINNPNNPTGALMDREMLEAIASIARAVGAWVLCDEVYRGTNQQGLGATISMADVYEKGISTASVSKAFALAGLRLGWIAAPREVIDAVSIHRDYDTISIGMINDHFATLALENSDKVLGRSQTITRGNLAILDAWVAQEPKISWVKPKSGTTALLKFDLPMTSRDFCIALLKETGVMLTPGSALNMEGYVRIGYANNPAILKEGLKLVSAFLAKQA</sequence>
<comment type="caution">
    <text evidence="3">The sequence shown here is derived from an EMBL/GenBank/DDBJ whole genome shotgun (WGS) entry which is preliminary data.</text>
</comment>
<dbReference type="NCBIfam" id="NF005593">
    <property type="entry name" value="PRK07324.1"/>
    <property type="match status" value="1"/>
</dbReference>
<dbReference type="GO" id="GO:0030170">
    <property type="term" value="F:pyridoxal phosphate binding"/>
    <property type="evidence" value="ECO:0007669"/>
    <property type="project" value="InterPro"/>
</dbReference>
<evidence type="ECO:0000313" key="4">
    <source>
        <dbReference type="Proteomes" id="UP000027734"/>
    </source>
</evidence>
<dbReference type="Gene3D" id="3.40.640.10">
    <property type="entry name" value="Type I PLP-dependent aspartate aminotransferase-like (Major domain)"/>
    <property type="match status" value="1"/>
</dbReference>
<dbReference type="eggNOG" id="COG0436">
    <property type="taxonomic scope" value="Bacteria"/>
</dbReference>
<keyword evidence="1 3" id="KW-0032">Aminotransferase</keyword>
<dbReference type="STRING" id="1300350.Z948_1091"/>
<dbReference type="RefSeq" id="WP_025058531.1">
    <property type="nucleotide sequence ID" value="NZ_JAMC01000004.1"/>
</dbReference>
<feature type="domain" description="Aminotransferase class I/classII large" evidence="2">
    <location>
        <begin position="56"/>
        <end position="353"/>
    </location>
</feature>
<organism evidence="3 4">
    <name type="scientific">Sulfitobacter donghicola DSW-25 = KCTC 12864 = JCM 14565</name>
    <dbReference type="NCBI Taxonomy" id="1300350"/>
    <lineage>
        <taxon>Bacteria</taxon>
        <taxon>Pseudomonadati</taxon>
        <taxon>Pseudomonadota</taxon>
        <taxon>Alphaproteobacteria</taxon>
        <taxon>Rhodobacterales</taxon>
        <taxon>Roseobacteraceae</taxon>
        <taxon>Sulfitobacter</taxon>
    </lineage>
</organism>
<dbReference type="AlphaFoldDB" id="A0A073IUK9"/>
<dbReference type="CDD" id="cd00609">
    <property type="entry name" value="AAT_like"/>
    <property type="match status" value="1"/>
</dbReference>
<evidence type="ECO:0000256" key="1">
    <source>
        <dbReference type="RuleBase" id="RU000481"/>
    </source>
</evidence>
<proteinExistence type="inferred from homology"/>